<reference evidence="1" key="1">
    <citation type="submission" date="2020-01" db="EMBL/GenBank/DDBJ databases">
        <authorList>
            <person name="Mishra B."/>
        </authorList>
    </citation>
    <scope>NUCLEOTIDE SEQUENCE [LARGE SCALE GENOMIC DNA]</scope>
</reference>
<organism evidence="1 2">
    <name type="scientific">Microthlaspi erraticum</name>
    <dbReference type="NCBI Taxonomy" id="1685480"/>
    <lineage>
        <taxon>Eukaryota</taxon>
        <taxon>Viridiplantae</taxon>
        <taxon>Streptophyta</taxon>
        <taxon>Embryophyta</taxon>
        <taxon>Tracheophyta</taxon>
        <taxon>Spermatophyta</taxon>
        <taxon>Magnoliopsida</taxon>
        <taxon>eudicotyledons</taxon>
        <taxon>Gunneridae</taxon>
        <taxon>Pentapetalae</taxon>
        <taxon>rosids</taxon>
        <taxon>malvids</taxon>
        <taxon>Brassicales</taxon>
        <taxon>Brassicaceae</taxon>
        <taxon>Coluteocarpeae</taxon>
        <taxon>Microthlaspi</taxon>
    </lineage>
</organism>
<evidence type="ECO:0000313" key="2">
    <source>
        <dbReference type="Proteomes" id="UP000467841"/>
    </source>
</evidence>
<accession>A0A6D2JWU2</accession>
<proteinExistence type="predicted"/>
<evidence type="ECO:0000313" key="1">
    <source>
        <dbReference type="EMBL" id="CAA7046296.1"/>
    </source>
</evidence>
<dbReference type="InterPro" id="IPR036388">
    <property type="entry name" value="WH-like_DNA-bd_sf"/>
</dbReference>
<comment type="caution">
    <text evidence="1">The sequence shown here is derived from an EMBL/GenBank/DDBJ whole genome shotgun (WGS) entry which is preliminary data.</text>
</comment>
<protein>
    <submittedName>
        <fullName evidence="1">Uncharacterized protein</fullName>
    </submittedName>
</protein>
<name>A0A6D2JWU2_9BRAS</name>
<sequence>GAYVEEEAKRVERCVCQFMATPKDDSIHFSTVFDLSFKELQHELKLCFLYLSVFPEDYEIDVEQLI</sequence>
<dbReference type="EMBL" id="CACVBM020001341">
    <property type="protein sequence ID" value="CAA7046296.1"/>
    <property type="molecule type" value="Genomic_DNA"/>
</dbReference>
<gene>
    <name evidence="1" type="ORF">MERR_LOCUS33531</name>
</gene>
<dbReference type="Proteomes" id="UP000467841">
    <property type="component" value="Unassembled WGS sequence"/>
</dbReference>
<keyword evidence="2" id="KW-1185">Reference proteome</keyword>
<dbReference type="Gene3D" id="1.10.10.10">
    <property type="entry name" value="Winged helix-like DNA-binding domain superfamily/Winged helix DNA-binding domain"/>
    <property type="match status" value="1"/>
</dbReference>
<feature type="non-terminal residue" evidence="1">
    <location>
        <position position="1"/>
    </location>
</feature>
<dbReference type="OrthoDB" id="1741380at2759"/>
<dbReference type="AlphaFoldDB" id="A0A6D2JWU2"/>